<dbReference type="HOGENOM" id="CLU_2761033_0_0_1"/>
<dbReference type="EnsemblMetazoa" id="tetur03g02850.1">
    <property type="protein sequence ID" value="tetur03g02850.1"/>
    <property type="gene ID" value="tetur03g02850"/>
</dbReference>
<evidence type="ECO:0000256" key="1">
    <source>
        <dbReference type="SAM" id="MobiDB-lite"/>
    </source>
</evidence>
<evidence type="ECO:0000313" key="3">
    <source>
        <dbReference type="Proteomes" id="UP000015104"/>
    </source>
</evidence>
<dbReference type="Proteomes" id="UP000015104">
    <property type="component" value="Unassembled WGS sequence"/>
</dbReference>
<dbReference type="AlphaFoldDB" id="T1JZ66"/>
<accession>T1JZ66</accession>
<dbReference type="STRING" id="32264.T1JZ66"/>
<feature type="region of interest" description="Disordered" evidence="1">
    <location>
        <begin position="49"/>
        <end position="70"/>
    </location>
</feature>
<keyword evidence="3" id="KW-1185">Reference proteome</keyword>
<reference evidence="2" key="2">
    <citation type="submission" date="2015-06" db="UniProtKB">
        <authorList>
            <consortium name="EnsemblMetazoa"/>
        </authorList>
    </citation>
    <scope>IDENTIFICATION</scope>
</reference>
<reference evidence="3" key="1">
    <citation type="submission" date="2011-08" db="EMBL/GenBank/DDBJ databases">
        <authorList>
            <person name="Rombauts S."/>
        </authorList>
    </citation>
    <scope>NUCLEOTIDE SEQUENCE</scope>
    <source>
        <strain evidence="3">London</strain>
    </source>
</reference>
<proteinExistence type="predicted"/>
<protein>
    <submittedName>
        <fullName evidence="2">Uncharacterized protein</fullName>
    </submittedName>
</protein>
<sequence>MGKVHGPSRTMLNFQPGIAGTFKAAPQRVPTNEKVKAIDSGYGQVTWRGVDASSDEEPINGYKVRDWESD</sequence>
<organism evidence="2 3">
    <name type="scientific">Tetranychus urticae</name>
    <name type="common">Two-spotted spider mite</name>
    <dbReference type="NCBI Taxonomy" id="32264"/>
    <lineage>
        <taxon>Eukaryota</taxon>
        <taxon>Metazoa</taxon>
        <taxon>Ecdysozoa</taxon>
        <taxon>Arthropoda</taxon>
        <taxon>Chelicerata</taxon>
        <taxon>Arachnida</taxon>
        <taxon>Acari</taxon>
        <taxon>Acariformes</taxon>
        <taxon>Trombidiformes</taxon>
        <taxon>Prostigmata</taxon>
        <taxon>Eleutherengona</taxon>
        <taxon>Raphignathae</taxon>
        <taxon>Tetranychoidea</taxon>
        <taxon>Tetranychidae</taxon>
        <taxon>Tetranychus</taxon>
    </lineage>
</organism>
<dbReference type="EMBL" id="CAEY01001117">
    <property type="status" value="NOT_ANNOTATED_CDS"/>
    <property type="molecule type" value="Genomic_DNA"/>
</dbReference>
<evidence type="ECO:0000313" key="2">
    <source>
        <dbReference type="EnsemblMetazoa" id="tetur03g02850.1"/>
    </source>
</evidence>
<name>T1JZ66_TETUR</name>